<dbReference type="SUPFAM" id="SSF141523">
    <property type="entry name" value="L,D-transpeptidase catalytic domain-like"/>
    <property type="match status" value="1"/>
</dbReference>
<dbReference type="InterPro" id="IPR005490">
    <property type="entry name" value="LD_TPept_cat_dom"/>
</dbReference>
<name>A0A4Y8VLP9_9BACT</name>
<comment type="similarity">
    <text evidence="2">Belongs to the YkuD family.</text>
</comment>
<keyword evidence="3" id="KW-0808">Transferase</keyword>
<evidence type="ECO:0000256" key="4">
    <source>
        <dbReference type="ARBA" id="ARBA00022960"/>
    </source>
</evidence>
<dbReference type="InterPro" id="IPR045380">
    <property type="entry name" value="LD_TPept_scaffold_dom"/>
</dbReference>
<evidence type="ECO:0000256" key="3">
    <source>
        <dbReference type="ARBA" id="ARBA00022679"/>
    </source>
</evidence>
<dbReference type="GO" id="GO:0009252">
    <property type="term" value="P:peptidoglycan biosynthetic process"/>
    <property type="evidence" value="ECO:0007669"/>
    <property type="project" value="UniProtKB-UniPathway"/>
</dbReference>
<dbReference type="Gene3D" id="2.40.440.10">
    <property type="entry name" value="L,D-transpeptidase catalytic domain-like"/>
    <property type="match status" value="1"/>
</dbReference>
<dbReference type="GO" id="GO:0004180">
    <property type="term" value="F:carboxypeptidase activity"/>
    <property type="evidence" value="ECO:0007669"/>
    <property type="project" value="UniProtKB-ARBA"/>
</dbReference>
<dbReference type="InterPro" id="IPR038063">
    <property type="entry name" value="Transpep_catalytic_dom"/>
</dbReference>
<proteinExistence type="inferred from homology"/>
<dbReference type="PANTHER" id="PTHR41533">
    <property type="entry name" value="L,D-TRANSPEPTIDASE HI_1667-RELATED"/>
    <property type="match status" value="1"/>
</dbReference>
<keyword evidence="4" id="KW-0133">Cell shape</keyword>
<dbReference type="Proteomes" id="UP000297872">
    <property type="component" value="Unassembled WGS sequence"/>
</dbReference>
<feature type="domain" description="L,D-TPase catalytic" evidence="7">
    <location>
        <begin position="224"/>
        <end position="386"/>
    </location>
</feature>
<keyword evidence="5" id="KW-0573">Peptidoglycan synthesis</keyword>
<evidence type="ECO:0000259" key="8">
    <source>
        <dbReference type="Pfam" id="PF20142"/>
    </source>
</evidence>
<evidence type="ECO:0000256" key="6">
    <source>
        <dbReference type="ARBA" id="ARBA00023316"/>
    </source>
</evidence>
<keyword evidence="10" id="KW-1185">Reference proteome</keyword>
<dbReference type="Pfam" id="PF20142">
    <property type="entry name" value="Scaffold"/>
    <property type="match status" value="1"/>
</dbReference>
<dbReference type="CDD" id="cd16913">
    <property type="entry name" value="YkuD_like"/>
    <property type="match status" value="1"/>
</dbReference>
<sequence length="463" mass="54442">MEVRNVIDSLIRSDKDELAADIRTRKYYRQEGNFLWINRHGLTSQADTLLRYLQTVGEMGFSPNRFCVKDIQNDIQITREMGFDEAHPINHVFGRLEYKLTKAYLRYATGQRFGYTNPSFLLNRLDTLKPHRPDTIRRPVRYRGLFDIKMDLPDDGFYQMALRKIEKDSVPVFLSEIQPAGTFYRELAKEVAAKQGSKDWQAKLLCNMERARWRLKDYPQKHKKYIMVNIPSFHLMAVDEKDTLTMRIGCGTTETKTPLLTSTIKRMDVNPVWIVPRSIIEKDMIHYFSRSYCKRRGFYVMDRRTGKELNMNQVHAGLLRDPMYAVVQRGGKGNSLGRLIFRFDNNFSVYLHDTSNRDFFKQQNRGVSHGCVRVEKPFELAKFILKDKSEKFLDNLNYCMTTDSLNDKKRIIHSIKVEPTVPLYLAYYTIYPTKGNTPAGWSEYPDVYGFDKAIYQYLIKNYR</sequence>
<dbReference type="GO" id="GO:0071555">
    <property type="term" value="P:cell wall organization"/>
    <property type="evidence" value="ECO:0007669"/>
    <property type="project" value="UniProtKB-KW"/>
</dbReference>
<evidence type="ECO:0000256" key="2">
    <source>
        <dbReference type="ARBA" id="ARBA00005992"/>
    </source>
</evidence>
<dbReference type="PANTHER" id="PTHR41533:SF2">
    <property type="entry name" value="BLR7131 PROTEIN"/>
    <property type="match status" value="1"/>
</dbReference>
<comment type="pathway">
    <text evidence="1">Cell wall biogenesis; peptidoglycan biosynthesis.</text>
</comment>
<evidence type="ECO:0000256" key="1">
    <source>
        <dbReference type="ARBA" id="ARBA00004752"/>
    </source>
</evidence>
<feature type="domain" description="L,D-transpeptidase scaffold" evidence="8">
    <location>
        <begin position="25"/>
        <end position="189"/>
    </location>
</feature>
<dbReference type="UniPathway" id="UPA00219"/>
<dbReference type="GO" id="GO:0008360">
    <property type="term" value="P:regulation of cell shape"/>
    <property type="evidence" value="ECO:0007669"/>
    <property type="project" value="UniProtKB-KW"/>
</dbReference>
<evidence type="ECO:0000256" key="5">
    <source>
        <dbReference type="ARBA" id="ARBA00022984"/>
    </source>
</evidence>
<dbReference type="EMBL" id="SGVY01000016">
    <property type="protein sequence ID" value="TFH81298.1"/>
    <property type="molecule type" value="Genomic_DNA"/>
</dbReference>
<evidence type="ECO:0000313" key="9">
    <source>
        <dbReference type="EMBL" id="TFH81298.1"/>
    </source>
</evidence>
<dbReference type="AlphaFoldDB" id="A0A4Y8VLP9"/>
<reference evidence="9 10" key="1">
    <citation type="submission" date="2019-02" db="EMBL/GenBank/DDBJ databases">
        <title>Draft Genome Sequence of the Prevotella sp. BCRC 81118, Isolated from Human Feces.</title>
        <authorList>
            <person name="Huang C.-H."/>
        </authorList>
    </citation>
    <scope>NUCLEOTIDE SEQUENCE [LARGE SCALE GENOMIC DNA]</scope>
    <source>
        <strain evidence="9 10">BCRC 81118</strain>
    </source>
</reference>
<keyword evidence="6" id="KW-0961">Cell wall biogenesis/degradation</keyword>
<dbReference type="InterPro" id="IPR052905">
    <property type="entry name" value="LD-transpeptidase_YkuD-like"/>
</dbReference>
<dbReference type="OrthoDB" id="9778545at2"/>
<dbReference type="GO" id="GO:0016740">
    <property type="term" value="F:transferase activity"/>
    <property type="evidence" value="ECO:0007669"/>
    <property type="project" value="UniProtKB-KW"/>
</dbReference>
<evidence type="ECO:0000313" key="10">
    <source>
        <dbReference type="Proteomes" id="UP000297872"/>
    </source>
</evidence>
<organism evidence="9 10">
    <name type="scientific">Segatella hominis</name>
    <dbReference type="NCBI Taxonomy" id="2518605"/>
    <lineage>
        <taxon>Bacteria</taxon>
        <taxon>Pseudomonadati</taxon>
        <taxon>Bacteroidota</taxon>
        <taxon>Bacteroidia</taxon>
        <taxon>Bacteroidales</taxon>
        <taxon>Prevotellaceae</taxon>
        <taxon>Segatella</taxon>
    </lineage>
</organism>
<protein>
    <submittedName>
        <fullName evidence="9">L,D-transpeptidase</fullName>
    </submittedName>
</protein>
<dbReference type="Pfam" id="PF03734">
    <property type="entry name" value="YkuD"/>
    <property type="match status" value="1"/>
</dbReference>
<accession>A0A4Y8VLP9</accession>
<comment type="caution">
    <text evidence="9">The sequence shown here is derived from an EMBL/GenBank/DDBJ whole genome shotgun (WGS) entry which is preliminary data.</text>
</comment>
<gene>
    <name evidence="9" type="ORF">EXN75_07755</name>
</gene>
<evidence type="ECO:0000259" key="7">
    <source>
        <dbReference type="Pfam" id="PF03734"/>
    </source>
</evidence>